<keyword evidence="5" id="KW-1185">Reference proteome</keyword>
<protein>
    <submittedName>
        <fullName evidence="4">Response regulator</fullName>
    </submittedName>
</protein>
<accession>A0ABW4A9Y9</accession>
<organism evidence="4 5">
    <name type="scientific">Actinoplanes sichuanensis</name>
    <dbReference type="NCBI Taxonomy" id="512349"/>
    <lineage>
        <taxon>Bacteria</taxon>
        <taxon>Bacillati</taxon>
        <taxon>Actinomycetota</taxon>
        <taxon>Actinomycetes</taxon>
        <taxon>Micromonosporales</taxon>
        <taxon>Micromonosporaceae</taxon>
        <taxon>Actinoplanes</taxon>
    </lineage>
</organism>
<keyword evidence="1 2" id="KW-0597">Phosphoprotein</keyword>
<dbReference type="SUPFAM" id="SSF52172">
    <property type="entry name" value="CheY-like"/>
    <property type="match status" value="1"/>
</dbReference>
<proteinExistence type="predicted"/>
<dbReference type="Gene3D" id="3.40.50.2300">
    <property type="match status" value="1"/>
</dbReference>
<dbReference type="RefSeq" id="WP_317796077.1">
    <property type="nucleotide sequence ID" value="NZ_AP028461.1"/>
</dbReference>
<name>A0ABW4A9Y9_9ACTN</name>
<dbReference type="PANTHER" id="PTHR44591">
    <property type="entry name" value="STRESS RESPONSE REGULATOR PROTEIN 1"/>
    <property type="match status" value="1"/>
</dbReference>
<dbReference type="SMART" id="SM00448">
    <property type="entry name" value="REC"/>
    <property type="match status" value="1"/>
</dbReference>
<feature type="modified residue" description="4-aspartylphosphate" evidence="2">
    <location>
        <position position="50"/>
    </location>
</feature>
<dbReference type="Proteomes" id="UP001597183">
    <property type="component" value="Unassembled WGS sequence"/>
</dbReference>
<comment type="caution">
    <text evidence="4">The sequence shown here is derived from an EMBL/GenBank/DDBJ whole genome shotgun (WGS) entry which is preliminary data.</text>
</comment>
<evidence type="ECO:0000313" key="5">
    <source>
        <dbReference type="Proteomes" id="UP001597183"/>
    </source>
</evidence>
<dbReference type="PROSITE" id="PS50110">
    <property type="entry name" value="RESPONSE_REGULATORY"/>
    <property type="match status" value="1"/>
</dbReference>
<gene>
    <name evidence="4" type="ORF">ACFQ5G_16915</name>
</gene>
<feature type="domain" description="Response regulatory" evidence="3">
    <location>
        <begin position="1"/>
        <end position="117"/>
    </location>
</feature>
<evidence type="ECO:0000313" key="4">
    <source>
        <dbReference type="EMBL" id="MFD1367035.1"/>
    </source>
</evidence>
<dbReference type="InterPro" id="IPR001789">
    <property type="entry name" value="Sig_transdc_resp-reg_receiver"/>
</dbReference>
<evidence type="ECO:0000256" key="1">
    <source>
        <dbReference type="ARBA" id="ARBA00022553"/>
    </source>
</evidence>
<sequence>MVLVVEDDADMRELLTHLVTNAGYECVGAPDGRTAARMLVTAEPAAIILDVEMPDMDGLDLCRLVRQGPAGRDTTIVMFSANVHPDAIAAGLAAGADRYLLKPLSPRHVIAELRDAMSERVPSVL</sequence>
<dbReference type="Pfam" id="PF00072">
    <property type="entry name" value="Response_reg"/>
    <property type="match status" value="1"/>
</dbReference>
<dbReference type="EMBL" id="JBHTMK010000020">
    <property type="protein sequence ID" value="MFD1367035.1"/>
    <property type="molecule type" value="Genomic_DNA"/>
</dbReference>
<dbReference type="PANTHER" id="PTHR44591:SF3">
    <property type="entry name" value="RESPONSE REGULATORY DOMAIN-CONTAINING PROTEIN"/>
    <property type="match status" value="1"/>
</dbReference>
<dbReference type="InterPro" id="IPR050595">
    <property type="entry name" value="Bact_response_regulator"/>
</dbReference>
<dbReference type="InterPro" id="IPR011006">
    <property type="entry name" value="CheY-like_superfamily"/>
</dbReference>
<reference evidence="5" key="1">
    <citation type="journal article" date="2019" name="Int. J. Syst. Evol. Microbiol.">
        <title>The Global Catalogue of Microorganisms (GCM) 10K type strain sequencing project: providing services to taxonomists for standard genome sequencing and annotation.</title>
        <authorList>
            <consortium name="The Broad Institute Genomics Platform"/>
            <consortium name="The Broad Institute Genome Sequencing Center for Infectious Disease"/>
            <person name="Wu L."/>
            <person name="Ma J."/>
        </authorList>
    </citation>
    <scope>NUCLEOTIDE SEQUENCE [LARGE SCALE GENOMIC DNA]</scope>
    <source>
        <strain evidence="5">CCM 7526</strain>
    </source>
</reference>
<evidence type="ECO:0000259" key="3">
    <source>
        <dbReference type="PROSITE" id="PS50110"/>
    </source>
</evidence>
<evidence type="ECO:0000256" key="2">
    <source>
        <dbReference type="PROSITE-ProRule" id="PRU00169"/>
    </source>
</evidence>